<dbReference type="InterPro" id="IPR000671">
    <property type="entry name" value="Peptidase_A31"/>
</dbReference>
<dbReference type="PANTHER" id="PTHR30302">
    <property type="entry name" value="HYDROGENASE 1 MATURATION PROTEASE"/>
    <property type="match status" value="1"/>
</dbReference>
<evidence type="ECO:0000256" key="4">
    <source>
        <dbReference type="ARBA" id="ARBA00022723"/>
    </source>
</evidence>
<comment type="similarity">
    <text evidence="1">Belongs to the peptidase A31 family.</text>
</comment>
<keyword evidence="4 7" id="KW-0479">Metal-binding</keyword>
<proteinExistence type="inferred from homology"/>
<evidence type="ECO:0000313" key="9">
    <source>
        <dbReference type="Proteomes" id="UP000020077"/>
    </source>
</evidence>
<evidence type="ECO:0000256" key="6">
    <source>
        <dbReference type="ARBA" id="ARBA00022801"/>
    </source>
</evidence>
<dbReference type="InterPro" id="IPR004419">
    <property type="entry name" value="Pept_A31_hyd_express"/>
</dbReference>
<reference evidence="8 9" key="1">
    <citation type="submission" date="2014-02" db="EMBL/GenBank/DDBJ databases">
        <title>Expanding our view of genomic diversity in Candidatus Accumulibacter clades.</title>
        <authorList>
            <person name="Skennerton C.T."/>
            <person name="Barr J.J."/>
            <person name="Slater F.R."/>
            <person name="Bond P.L."/>
            <person name="Tyson G.W."/>
        </authorList>
    </citation>
    <scope>NUCLEOTIDE SEQUENCE [LARGE SCALE GENOMIC DNA]</scope>
    <source>
        <strain evidence="9">BA-91</strain>
    </source>
</reference>
<evidence type="ECO:0000256" key="3">
    <source>
        <dbReference type="ARBA" id="ARBA00022670"/>
    </source>
</evidence>
<accession>A0A080LTH0</accession>
<comment type="caution">
    <text evidence="8">The sequence shown here is derived from an EMBL/GenBank/DDBJ whole genome shotgun (WGS) entry which is preliminary data.</text>
</comment>
<dbReference type="Proteomes" id="UP000020077">
    <property type="component" value="Unassembled WGS sequence"/>
</dbReference>
<keyword evidence="2 7" id="KW-0533">Nickel</keyword>
<feature type="binding site" evidence="7">
    <location>
        <position position="107"/>
    </location>
    <ligand>
        <name>Ni(2+)</name>
        <dbReference type="ChEBI" id="CHEBI:49786"/>
    </ligand>
</feature>
<dbReference type="PRINTS" id="PR00446">
    <property type="entry name" value="HYDRGNUPTAKE"/>
</dbReference>
<feature type="binding site" evidence="7">
    <location>
        <position position="31"/>
    </location>
    <ligand>
        <name>Ni(2+)</name>
        <dbReference type="ChEBI" id="CHEBI:49786"/>
    </ligand>
</feature>
<dbReference type="NCBIfam" id="TIGR00072">
    <property type="entry name" value="hydrog_prot"/>
    <property type="match status" value="1"/>
</dbReference>
<dbReference type="NCBIfam" id="TIGR00140">
    <property type="entry name" value="hupD"/>
    <property type="match status" value="1"/>
</dbReference>
<dbReference type="AlphaFoldDB" id="A0A080LTH0"/>
<evidence type="ECO:0000256" key="1">
    <source>
        <dbReference type="ARBA" id="ARBA00006814"/>
    </source>
</evidence>
<gene>
    <name evidence="8" type="primary">hybD</name>
    <name evidence="8" type="ORF">AW09_003094</name>
</gene>
<dbReference type="GO" id="GO:0016485">
    <property type="term" value="P:protein processing"/>
    <property type="evidence" value="ECO:0007669"/>
    <property type="project" value="InterPro"/>
</dbReference>
<dbReference type="MEROPS" id="A31.001"/>
<protein>
    <submittedName>
        <fullName evidence="8">Hydrogenase 2 maturation protease</fullName>
        <ecNumber evidence="8">3.4.23.-</ecNumber>
    </submittedName>
</protein>
<sequence>MPSRSLATRPAPALAMRIVVLGVGNILLSDEGLGVRIVERLPLSYSLPPEVELIDGGTCGMEMLENLEGLDALIMIDAIRAGKPPGTPIRLADTAVPVFFKTKLSPHQIGLCDVLATLAMLGRAPRHTTILGLQPQSLALGMELSSAVEAGMPKLLHMLVEELAMLGISASPLAGEPA</sequence>
<evidence type="ECO:0000256" key="5">
    <source>
        <dbReference type="ARBA" id="ARBA00022750"/>
    </source>
</evidence>
<dbReference type="SUPFAM" id="SSF53163">
    <property type="entry name" value="HybD-like"/>
    <property type="match status" value="1"/>
</dbReference>
<dbReference type="CDD" id="cd06062">
    <property type="entry name" value="H2MP_MemB-H2up"/>
    <property type="match status" value="1"/>
</dbReference>
<keyword evidence="5" id="KW-0064">Aspartyl protease</keyword>
<dbReference type="EC" id="3.4.23.-" evidence="8"/>
<dbReference type="Gene3D" id="3.40.50.1450">
    <property type="entry name" value="HybD-like"/>
    <property type="match status" value="1"/>
</dbReference>
<evidence type="ECO:0000256" key="7">
    <source>
        <dbReference type="PIRSR" id="PIRSR604419-1"/>
    </source>
</evidence>
<dbReference type="GO" id="GO:0004190">
    <property type="term" value="F:aspartic-type endopeptidase activity"/>
    <property type="evidence" value="ECO:0007669"/>
    <property type="project" value="UniProtKB-KW"/>
</dbReference>
<dbReference type="EMBL" id="JDVG02000496">
    <property type="protein sequence ID" value="KFB71761.1"/>
    <property type="molecule type" value="Genomic_DNA"/>
</dbReference>
<keyword evidence="6 8" id="KW-0378">Hydrolase</keyword>
<organism evidence="8 9">
    <name type="scientific">Candidatus Accumulibacter phosphatis</name>
    <dbReference type="NCBI Taxonomy" id="327160"/>
    <lineage>
        <taxon>Bacteria</taxon>
        <taxon>Pseudomonadati</taxon>
        <taxon>Pseudomonadota</taxon>
        <taxon>Betaproteobacteria</taxon>
        <taxon>Candidatus Accumulibacter</taxon>
    </lineage>
</organism>
<evidence type="ECO:0000256" key="2">
    <source>
        <dbReference type="ARBA" id="ARBA00022596"/>
    </source>
</evidence>
<keyword evidence="3 8" id="KW-0645">Protease</keyword>
<dbReference type="GO" id="GO:0008047">
    <property type="term" value="F:enzyme activator activity"/>
    <property type="evidence" value="ECO:0007669"/>
    <property type="project" value="InterPro"/>
</dbReference>
<dbReference type="Pfam" id="PF01750">
    <property type="entry name" value="HycI"/>
    <property type="match status" value="1"/>
</dbReference>
<dbReference type="PANTHER" id="PTHR30302:SF1">
    <property type="entry name" value="HYDROGENASE 2 MATURATION PROTEASE"/>
    <property type="match status" value="1"/>
</dbReference>
<dbReference type="InterPro" id="IPR023430">
    <property type="entry name" value="Pept_HybD-like_dom_sf"/>
</dbReference>
<dbReference type="FunFam" id="3.40.50.1450:FF:000002">
    <property type="entry name" value="Hydrogenase 1 maturation protease"/>
    <property type="match status" value="1"/>
</dbReference>
<feature type="binding site" evidence="7">
    <location>
        <position position="77"/>
    </location>
    <ligand>
        <name>Ni(2+)</name>
        <dbReference type="ChEBI" id="CHEBI:49786"/>
    </ligand>
</feature>
<name>A0A080LTH0_9PROT</name>
<dbReference type="GO" id="GO:0046872">
    <property type="term" value="F:metal ion binding"/>
    <property type="evidence" value="ECO:0007669"/>
    <property type="project" value="UniProtKB-KW"/>
</dbReference>
<evidence type="ECO:0000313" key="8">
    <source>
        <dbReference type="EMBL" id="KFB71761.1"/>
    </source>
</evidence>